<dbReference type="PANTHER" id="PTHR33498:SF1">
    <property type="entry name" value="TRANSPOSASE FOR INSERTION SEQUENCE ELEMENT IS1557"/>
    <property type="match status" value="1"/>
</dbReference>
<dbReference type="HOGENOM" id="CLU_041900_1_1_6"/>
<dbReference type="InterPro" id="IPR047951">
    <property type="entry name" value="Transpos_ISL3"/>
</dbReference>
<evidence type="ECO:0000313" key="4">
    <source>
        <dbReference type="EMBL" id="AAU26250.1"/>
    </source>
</evidence>
<evidence type="ECO:0000259" key="2">
    <source>
        <dbReference type="Pfam" id="PF13542"/>
    </source>
</evidence>
<dbReference type="InterPro" id="IPR029261">
    <property type="entry name" value="Transposase_Znf"/>
</dbReference>
<dbReference type="EMBL" id="AE017354">
    <property type="protein sequence ID" value="AAU28239.1"/>
    <property type="molecule type" value="Genomic_DNA"/>
</dbReference>
<dbReference type="NCBIfam" id="NF033550">
    <property type="entry name" value="transpos_ISL3"/>
    <property type="match status" value="1"/>
</dbReference>
<feature type="domain" description="Transposase IS204/IS1001/IS1096/IS1165 DDE" evidence="1">
    <location>
        <begin position="151"/>
        <end position="386"/>
    </location>
</feature>
<proteinExistence type="predicted"/>
<dbReference type="KEGG" id="lpn:lpg0144"/>
<protein>
    <submittedName>
        <fullName evidence="5">TnpA transposase</fullName>
    </submittedName>
    <submittedName>
        <fullName evidence="4">Transposase TnpA or TnpA2</fullName>
    </submittedName>
</protein>
<organism evidence="5 6">
    <name type="scientific">Legionella pneumophila subsp. pneumophila (strain Philadelphia 1 / ATCC 33152 / DSM 7513)</name>
    <dbReference type="NCBI Taxonomy" id="272624"/>
    <lineage>
        <taxon>Bacteria</taxon>
        <taxon>Pseudomonadati</taxon>
        <taxon>Pseudomonadota</taxon>
        <taxon>Gammaproteobacteria</taxon>
        <taxon>Legionellales</taxon>
        <taxon>Legionellaceae</taxon>
        <taxon>Legionella</taxon>
    </lineage>
</organism>
<dbReference type="InterPro" id="IPR002560">
    <property type="entry name" value="Transposase_DDE"/>
</dbReference>
<dbReference type="PATRIC" id="fig|272624.6.peg.2283"/>
<name>Q5ZTI8_LEGPH</name>
<reference evidence="5 6" key="1">
    <citation type="journal article" date="2004" name="Science">
        <title>The genomic sequence of the accidental pathogen Legionella pneumophila.</title>
        <authorList>
            <person name="Chien M."/>
            <person name="Morozova I."/>
            <person name="Shi S."/>
            <person name="Sheng H."/>
            <person name="Chen J."/>
            <person name="Gomez S.M."/>
            <person name="Asamani G."/>
            <person name="Hill K."/>
            <person name="Nuara J."/>
            <person name="Feder M."/>
            <person name="Rineer J."/>
            <person name="Greenberg J.J."/>
            <person name="Steshenko V."/>
            <person name="Park S.H."/>
            <person name="Zhao B."/>
            <person name="Teplitskaya E."/>
            <person name="Edwards J.R."/>
            <person name="Pampou S."/>
            <person name="Georghiou A."/>
            <person name="Chou I.C."/>
            <person name="Iannuccilli W."/>
            <person name="Ulz M.E."/>
            <person name="Kim D.H."/>
            <person name="Geringer-Sameth A."/>
            <person name="Goldsberry C."/>
            <person name="Morozov P."/>
            <person name="Fischer S.G."/>
            <person name="Segal G."/>
            <person name="Qu X."/>
            <person name="Rzhetsky A."/>
            <person name="Zhang P."/>
            <person name="Cayanis E."/>
            <person name="De Jong P.J."/>
            <person name="Ju J."/>
            <person name="Kalachikov S."/>
            <person name="Shuman H.A."/>
            <person name="Russo J.J."/>
        </authorList>
    </citation>
    <scope>NUCLEOTIDE SEQUENCE [LARGE SCALE GENOMIC DNA]</scope>
    <source>
        <strain evidence="5">Philadelphia 1</strain>
        <strain evidence="6">Philadelphia 1 / ATCC 33152 / DSM 7513</strain>
    </source>
</reference>
<dbReference type="Proteomes" id="UP000000609">
    <property type="component" value="Chromosome"/>
</dbReference>
<dbReference type="InterPro" id="IPR032877">
    <property type="entry name" value="Transposase_HTH"/>
</dbReference>
<feature type="domain" description="Transposase IS204/IS1001/IS1096/IS1165 helix-turn-helix" evidence="2">
    <location>
        <begin position="84"/>
        <end position="135"/>
    </location>
</feature>
<gene>
    <name evidence="4" type="ordered locus">lpg0144</name>
    <name evidence="5" type="ordered locus">lpg2173</name>
</gene>
<dbReference type="PANTHER" id="PTHR33498">
    <property type="entry name" value="TRANSPOSASE FOR INSERTION SEQUENCE ELEMENT IS1557"/>
    <property type="match status" value="1"/>
</dbReference>
<dbReference type="RefSeq" id="WP_010945905.1">
    <property type="nucleotide sequence ID" value="NC_002942.5"/>
</dbReference>
<dbReference type="Pfam" id="PF01610">
    <property type="entry name" value="DDE_Tnp_ISL3"/>
    <property type="match status" value="1"/>
</dbReference>
<dbReference type="Pfam" id="PF14690">
    <property type="entry name" value="Zn_ribbon_ISL3"/>
    <property type="match status" value="1"/>
</dbReference>
<dbReference type="GeneID" id="57036168"/>
<keyword evidence="6" id="KW-1185">Reference proteome</keyword>
<dbReference type="OrthoDB" id="5289059at2"/>
<dbReference type="AlphaFoldDB" id="Q5ZTI8"/>
<sequence>MPRHDVILNLPGFTIKKASGYQPLLLDLTYNRLPRCSHCSSKKVRKKSSYERKVHHELIGHRRTILRFKAYKLFCNECGRYGNQQFPGIAKYQRSTERLQVQIFHHHTSGISQKELSLQFKQGKATIERWYHRRYQIEGNELLNTPCPKVLGLDEHFFSRKHGFATTLCDLKKHKVFDIVKGRREVDLNHYLNSLKGKDRVQVVCMDLSNTYRSLVKKHFPNAKIVADRFHVIRLVQHQCMMTYRELSSSIKNNRGLLALLRTKPDKLTSHKKIKRDTFLAENPAIEAIYHFQQQLHELLMNKTLTKVRCRKIIPLFLKMIQNLKQSPFKSLVALGKTLDSWKEEIACMWRFSKSNGITEGFHRKMKLIQRRAYGFRNFENYRLRVRVLCA</sequence>
<dbReference type="EMBL" id="AE017354">
    <property type="protein sequence ID" value="AAU26250.1"/>
    <property type="molecule type" value="Genomic_DNA"/>
</dbReference>
<evidence type="ECO:0000259" key="1">
    <source>
        <dbReference type="Pfam" id="PF01610"/>
    </source>
</evidence>
<dbReference type="Pfam" id="PF13542">
    <property type="entry name" value="HTH_Tnp_ISL3"/>
    <property type="match status" value="1"/>
</dbReference>
<dbReference type="KEGG" id="lpn:lpg2173"/>
<reference evidence="5" key="2">
    <citation type="submission" date="2009-02" db="EMBL/GenBank/DDBJ databases">
        <authorList>
            <person name="Russo J.J."/>
        </authorList>
    </citation>
    <scope>NUCLEOTIDE SEQUENCE</scope>
    <source>
        <strain>Philadelphia 1</strain>
    </source>
</reference>
<evidence type="ECO:0000259" key="3">
    <source>
        <dbReference type="Pfam" id="PF14690"/>
    </source>
</evidence>
<dbReference type="eggNOG" id="COG3464">
    <property type="taxonomic scope" value="Bacteria"/>
</dbReference>
<evidence type="ECO:0000313" key="6">
    <source>
        <dbReference type="Proteomes" id="UP000000609"/>
    </source>
</evidence>
<feature type="domain" description="Transposase IS204/IS1001/IS1096/IS1165 zinc-finger" evidence="3">
    <location>
        <begin position="33"/>
        <end position="78"/>
    </location>
</feature>
<evidence type="ECO:0000313" key="5">
    <source>
        <dbReference type="EMBL" id="AAU28239.1"/>
    </source>
</evidence>
<dbReference type="PaxDb" id="272624-lpg0144"/>
<accession>Q5ZTI8</accession>